<evidence type="ECO:0000256" key="1">
    <source>
        <dbReference type="ARBA" id="ARBA00004141"/>
    </source>
</evidence>
<dbReference type="AlphaFoldDB" id="A0A5C7EKZ0"/>
<comment type="similarity">
    <text evidence="5">Belongs to the 4-toluene sulfonate uptake permease (TSUP) (TC 2.A.102) family.</text>
</comment>
<name>A0A5C7EKZ0_9PROT</name>
<dbReference type="InParanoid" id="A0A5C7EKZ0"/>
<keyword evidence="2 5" id="KW-0812">Transmembrane</keyword>
<comment type="subcellular location">
    <subcellularLocation>
        <location evidence="5">Cell membrane</location>
        <topology evidence="5">Multi-pass membrane protein</topology>
    </subcellularLocation>
    <subcellularLocation>
        <location evidence="1">Membrane</location>
        <topology evidence="1">Multi-pass membrane protein</topology>
    </subcellularLocation>
</comment>
<feature type="transmembrane region" description="Helical" evidence="5">
    <location>
        <begin position="243"/>
        <end position="264"/>
    </location>
</feature>
<feature type="transmembrane region" description="Helical" evidence="5">
    <location>
        <begin position="138"/>
        <end position="167"/>
    </location>
</feature>
<evidence type="ECO:0000313" key="7">
    <source>
        <dbReference type="Proteomes" id="UP000321201"/>
    </source>
</evidence>
<feature type="transmembrane region" description="Helical" evidence="5">
    <location>
        <begin position="47"/>
        <end position="67"/>
    </location>
</feature>
<dbReference type="Pfam" id="PF01925">
    <property type="entry name" value="TauE"/>
    <property type="match status" value="1"/>
</dbReference>
<dbReference type="OrthoDB" id="457670at2"/>
<evidence type="ECO:0000256" key="2">
    <source>
        <dbReference type="ARBA" id="ARBA00022692"/>
    </source>
</evidence>
<evidence type="ECO:0000256" key="4">
    <source>
        <dbReference type="ARBA" id="ARBA00023136"/>
    </source>
</evidence>
<feature type="transmembrane region" description="Helical" evidence="5">
    <location>
        <begin position="79"/>
        <end position="101"/>
    </location>
</feature>
<keyword evidence="5" id="KW-1003">Cell membrane</keyword>
<dbReference type="PANTHER" id="PTHR43483">
    <property type="entry name" value="MEMBRANE TRANSPORTER PROTEIN HI_0806-RELATED"/>
    <property type="match status" value="1"/>
</dbReference>
<evidence type="ECO:0000256" key="5">
    <source>
        <dbReference type="RuleBase" id="RU363041"/>
    </source>
</evidence>
<protein>
    <recommendedName>
        <fullName evidence="5">Probable membrane transporter protein</fullName>
    </recommendedName>
</protein>
<proteinExistence type="inferred from homology"/>
<feature type="transmembrane region" description="Helical" evidence="5">
    <location>
        <begin position="107"/>
        <end position="126"/>
    </location>
</feature>
<keyword evidence="7" id="KW-1185">Reference proteome</keyword>
<sequence length="265" mass="27484">MEWWLAYLALGGFVGFFAGMLGIGGGMTMVPILVFLFQAQGFPAEHVLHLALGTAMASILFTSISSVRAHHARRSVDWTIVRAMAPGILAGTLSGVLLAGALSTRPLTIFFAGFVYLAATQLLLGIKPKPTRQLPDWPVLLTAGGVIGGVSSLVAAGGAVLTIPFLTFCNVPLLTAIGTSSALGFPIAAAGTVGYALIGLGSEGLPRLSLGFVHLPALAGLVVASMLTAPWGAHAAHRMPVILLRRIFAVLLYALATKMLGNLFE</sequence>
<gene>
    <name evidence="6" type="ORF">FR698_01870</name>
</gene>
<evidence type="ECO:0000256" key="3">
    <source>
        <dbReference type="ARBA" id="ARBA00022989"/>
    </source>
</evidence>
<dbReference type="InterPro" id="IPR002781">
    <property type="entry name" value="TM_pro_TauE-like"/>
</dbReference>
<dbReference type="RefSeq" id="WP_147798484.1">
    <property type="nucleotide sequence ID" value="NZ_VPFL01000002.1"/>
</dbReference>
<accession>A0A5C7EKZ0</accession>
<organism evidence="6 7">
    <name type="scientific">Pelomicrobium methylotrophicum</name>
    <dbReference type="NCBI Taxonomy" id="2602750"/>
    <lineage>
        <taxon>Bacteria</taxon>
        <taxon>Pseudomonadati</taxon>
        <taxon>Pseudomonadota</taxon>
        <taxon>Hydrogenophilia</taxon>
        <taxon>Hydrogenophilia incertae sedis</taxon>
        <taxon>Pelomicrobium</taxon>
    </lineage>
</organism>
<keyword evidence="4 5" id="KW-0472">Membrane</keyword>
<reference evidence="6 7" key="1">
    <citation type="submission" date="2019-08" db="EMBL/GenBank/DDBJ databases">
        <title>Pelomicrobium methylotrophicum gen. nov., sp. nov. a moderately thermophilic, facultatively anaerobic, lithoautotrophic and methylotrophic bacterium isolated from a terrestrial mud volcano.</title>
        <authorList>
            <person name="Slobodkina G.B."/>
            <person name="Merkel A.Y."/>
            <person name="Slobodkin A.I."/>
        </authorList>
    </citation>
    <scope>NUCLEOTIDE SEQUENCE [LARGE SCALE GENOMIC DNA]</scope>
    <source>
        <strain evidence="6 7">SM250</strain>
    </source>
</reference>
<dbReference type="PANTHER" id="PTHR43483:SF3">
    <property type="entry name" value="MEMBRANE TRANSPORTER PROTEIN HI_0806-RELATED"/>
    <property type="match status" value="1"/>
</dbReference>
<feature type="transmembrane region" description="Helical" evidence="5">
    <location>
        <begin position="173"/>
        <end position="198"/>
    </location>
</feature>
<dbReference type="Proteomes" id="UP000321201">
    <property type="component" value="Unassembled WGS sequence"/>
</dbReference>
<dbReference type="GO" id="GO:0005886">
    <property type="term" value="C:plasma membrane"/>
    <property type="evidence" value="ECO:0007669"/>
    <property type="project" value="UniProtKB-SubCell"/>
</dbReference>
<feature type="transmembrane region" description="Helical" evidence="5">
    <location>
        <begin position="210"/>
        <end position="231"/>
    </location>
</feature>
<keyword evidence="3 5" id="KW-1133">Transmembrane helix</keyword>
<comment type="caution">
    <text evidence="6">The sequence shown here is derived from an EMBL/GenBank/DDBJ whole genome shotgun (WGS) entry which is preliminary data.</text>
</comment>
<evidence type="ECO:0000313" key="6">
    <source>
        <dbReference type="EMBL" id="TXF13310.1"/>
    </source>
</evidence>
<dbReference type="EMBL" id="VPFL01000002">
    <property type="protein sequence ID" value="TXF13310.1"/>
    <property type="molecule type" value="Genomic_DNA"/>
</dbReference>
<feature type="transmembrane region" description="Helical" evidence="5">
    <location>
        <begin position="7"/>
        <end position="35"/>
    </location>
</feature>